<feature type="domain" description="UspA" evidence="3">
    <location>
        <begin position="1"/>
        <end position="145"/>
    </location>
</feature>
<reference evidence="4 5" key="1">
    <citation type="submission" date="2020-04" db="EMBL/GenBank/DDBJ databases">
        <authorList>
            <person name="De Canck E."/>
        </authorList>
    </citation>
    <scope>NUCLEOTIDE SEQUENCE [LARGE SCALE GENOMIC DNA]</scope>
    <source>
        <strain evidence="4 5">LMG 3458</strain>
    </source>
</reference>
<dbReference type="GO" id="GO:0005737">
    <property type="term" value="C:cytoplasm"/>
    <property type="evidence" value="ECO:0007669"/>
    <property type="project" value="UniProtKB-SubCell"/>
</dbReference>
<keyword evidence="2" id="KW-0963">Cytoplasm</keyword>
<dbReference type="InterPro" id="IPR014729">
    <property type="entry name" value="Rossmann-like_a/b/a_fold"/>
</dbReference>
<name>A0A6S7AYL2_9BURK</name>
<sequence>MYKHILIPTDGSALSTEGVVNALNLARALGAQVTILTVEEPFHVFAMGAAQVAHNLNEYQDQIRAQAERLLSAAASQAREAGVPCETLRATHEDPYQAIIDAARERHCDLIAMASHGRRGMAAVVLGSQTQKVLAHSTTPVLVYRKKG</sequence>
<dbReference type="SUPFAM" id="SSF52402">
    <property type="entry name" value="Adenine nucleotide alpha hydrolases-like"/>
    <property type="match status" value="1"/>
</dbReference>
<dbReference type="PANTHER" id="PTHR46268:SF15">
    <property type="entry name" value="UNIVERSAL STRESS PROTEIN HP_0031"/>
    <property type="match status" value="1"/>
</dbReference>
<dbReference type="Gene3D" id="3.40.50.620">
    <property type="entry name" value="HUPs"/>
    <property type="match status" value="1"/>
</dbReference>
<dbReference type="PIRSF" id="PIRSF006276">
    <property type="entry name" value="UspA"/>
    <property type="match status" value="1"/>
</dbReference>
<evidence type="ECO:0000313" key="5">
    <source>
        <dbReference type="Proteomes" id="UP000494111"/>
    </source>
</evidence>
<dbReference type="PANTHER" id="PTHR46268">
    <property type="entry name" value="STRESS RESPONSE PROTEIN NHAX"/>
    <property type="match status" value="1"/>
</dbReference>
<evidence type="ECO:0000256" key="2">
    <source>
        <dbReference type="PIRNR" id="PIRNR006276"/>
    </source>
</evidence>
<dbReference type="RefSeq" id="WP_025137911.1">
    <property type="nucleotide sequence ID" value="NZ_CADIJO010000035.1"/>
</dbReference>
<dbReference type="Proteomes" id="UP000494111">
    <property type="component" value="Unassembled WGS sequence"/>
</dbReference>
<dbReference type="PRINTS" id="PR01438">
    <property type="entry name" value="UNVRSLSTRESS"/>
</dbReference>
<comment type="similarity">
    <text evidence="1 2">Belongs to the universal stress protein A family.</text>
</comment>
<protein>
    <recommendedName>
        <fullName evidence="2">Universal stress protein</fullName>
    </recommendedName>
</protein>
<organism evidence="4 5">
    <name type="scientific">Achromobacter deleyi</name>
    <dbReference type="NCBI Taxonomy" id="1353891"/>
    <lineage>
        <taxon>Bacteria</taxon>
        <taxon>Pseudomonadati</taxon>
        <taxon>Pseudomonadota</taxon>
        <taxon>Betaproteobacteria</taxon>
        <taxon>Burkholderiales</taxon>
        <taxon>Alcaligenaceae</taxon>
        <taxon>Achromobacter</taxon>
    </lineage>
</organism>
<dbReference type="InterPro" id="IPR006016">
    <property type="entry name" value="UspA"/>
</dbReference>
<dbReference type="Pfam" id="PF00582">
    <property type="entry name" value="Usp"/>
    <property type="match status" value="1"/>
</dbReference>
<proteinExistence type="inferred from homology"/>
<dbReference type="EMBL" id="CADIJO010000035">
    <property type="protein sequence ID" value="CAB3740753.1"/>
    <property type="molecule type" value="Genomic_DNA"/>
</dbReference>
<evidence type="ECO:0000313" key="4">
    <source>
        <dbReference type="EMBL" id="CAB3740753.1"/>
    </source>
</evidence>
<accession>A0A6S7AYL2</accession>
<gene>
    <name evidence="4" type="primary">teaD</name>
    <name evidence="4" type="ORF">LMG3458_05757</name>
</gene>
<evidence type="ECO:0000259" key="3">
    <source>
        <dbReference type="Pfam" id="PF00582"/>
    </source>
</evidence>
<dbReference type="InterPro" id="IPR006015">
    <property type="entry name" value="Universal_stress_UspA"/>
</dbReference>
<dbReference type="CDD" id="cd00293">
    <property type="entry name" value="USP-like"/>
    <property type="match status" value="1"/>
</dbReference>
<dbReference type="AlphaFoldDB" id="A0A6S7AYL2"/>
<evidence type="ECO:0000256" key="1">
    <source>
        <dbReference type="ARBA" id="ARBA00008791"/>
    </source>
</evidence>
<comment type="subcellular location">
    <subcellularLocation>
        <location evidence="2">Cytoplasm</location>
    </subcellularLocation>
</comment>